<dbReference type="GO" id="GO:0042391">
    <property type="term" value="P:regulation of membrane potential"/>
    <property type="evidence" value="ECO:0007669"/>
    <property type="project" value="InterPro"/>
</dbReference>
<dbReference type="InterPro" id="IPR006153">
    <property type="entry name" value="Cation/H_exchanger_TM"/>
</dbReference>
<dbReference type="EMBL" id="JAAVXB010000014">
    <property type="protein sequence ID" value="NKF24396.1"/>
    <property type="molecule type" value="Genomic_DNA"/>
</dbReference>
<feature type="transmembrane region" description="Helical" evidence="7">
    <location>
        <begin position="131"/>
        <end position="154"/>
    </location>
</feature>
<dbReference type="RefSeq" id="WP_168149695.1">
    <property type="nucleotide sequence ID" value="NZ_JAAVXB010000014.1"/>
</dbReference>
<feature type="transmembrane region" description="Helical" evidence="7">
    <location>
        <begin position="205"/>
        <end position="227"/>
    </location>
</feature>
<dbReference type="InterPro" id="IPR038770">
    <property type="entry name" value="Na+/solute_symporter_sf"/>
</dbReference>
<evidence type="ECO:0000313" key="10">
    <source>
        <dbReference type="Proteomes" id="UP000653472"/>
    </source>
</evidence>
<keyword evidence="5" id="KW-0406">Ion transport</keyword>
<dbReference type="InterPro" id="IPR004712">
    <property type="entry name" value="Na+/H+_antiporter_fungi"/>
</dbReference>
<organism evidence="9 10">
    <name type="scientific">Solimonas marina</name>
    <dbReference type="NCBI Taxonomy" id="2714601"/>
    <lineage>
        <taxon>Bacteria</taxon>
        <taxon>Pseudomonadati</taxon>
        <taxon>Pseudomonadota</taxon>
        <taxon>Gammaproteobacteria</taxon>
        <taxon>Nevskiales</taxon>
        <taxon>Nevskiaceae</taxon>
        <taxon>Solimonas</taxon>
    </lineage>
</organism>
<feature type="transmembrane region" description="Helical" evidence="7">
    <location>
        <begin position="40"/>
        <end position="57"/>
    </location>
</feature>
<feature type="transmembrane region" description="Helical" evidence="7">
    <location>
        <begin position="6"/>
        <end position="28"/>
    </location>
</feature>
<dbReference type="GO" id="GO:0120029">
    <property type="term" value="P:proton export across plasma membrane"/>
    <property type="evidence" value="ECO:0007669"/>
    <property type="project" value="InterPro"/>
</dbReference>
<sequence>MPGTMTEFYIAILIVSLVLLLLAAASGLVNDRLWLSEPMLCVAIGIAVGPLGFGWLAGPLRQSHIEPTMIEAARLALSIAVVGAALRLPTGYVRRAWRELAVILGAGMLMTWLLGAALAMLILGWAALPALLLAATLAPTDPVLAASIVTGRFADDVIPDRLRNTISAEAGANDGLALPFVLIPAALLVHRGAVHAAWTMWWQTFLWEVGVALLIGTATGYLSGHLLRWASRLREAETTSLVTIALSLAFATMAACRLLETDGILACFVAGVWLNESLIGSAEERHDRFHQAISRFFELPFFVFFGVMLPWSQWREIVPLALPFAFALLFIRRPLAWWLLWRWLPSLRSTREHLFVGWFGPIGIAAVFYAMQWGQKLQIPLLWPVVSLVAALSLLLHGITATPLSRVLVGRDGRAAKSSA</sequence>
<dbReference type="GO" id="GO:0036376">
    <property type="term" value="P:sodium ion export across plasma membrane"/>
    <property type="evidence" value="ECO:0007669"/>
    <property type="project" value="InterPro"/>
</dbReference>
<feature type="transmembrane region" description="Helical" evidence="7">
    <location>
        <begin position="292"/>
        <end position="311"/>
    </location>
</feature>
<proteinExistence type="predicted"/>
<accession>A0A970BBG3</accession>
<evidence type="ECO:0000256" key="4">
    <source>
        <dbReference type="ARBA" id="ARBA00022989"/>
    </source>
</evidence>
<evidence type="ECO:0000256" key="7">
    <source>
        <dbReference type="SAM" id="Phobius"/>
    </source>
</evidence>
<keyword evidence="10" id="KW-1185">Reference proteome</keyword>
<reference evidence="9" key="1">
    <citation type="submission" date="2020-03" db="EMBL/GenBank/DDBJ databases">
        <title>Solimonas marina sp. nov., isolated from deep seawater of the Pacific Ocean.</title>
        <authorList>
            <person name="Liu X."/>
            <person name="Lai Q."/>
            <person name="Sun F."/>
            <person name="Gai Y."/>
            <person name="Li G."/>
            <person name="Shao Z."/>
        </authorList>
    </citation>
    <scope>NUCLEOTIDE SEQUENCE</scope>
    <source>
        <strain evidence="9">C16B3</strain>
    </source>
</reference>
<dbReference type="Gene3D" id="1.20.1530.20">
    <property type="match status" value="1"/>
</dbReference>
<evidence type="ECO:0000313" key="9">
    <source>
        <dbReference type="EMBL" id="NKF24396.1"/>
    </source>
</evidence>
<keyword evidence="3 7" id="KW-0812">Transmembrane</keyword>
<feature type="transmembrane region" description="Helical" evidence="7">
    <location>
        <begin position="100"/>
        <end position="125"/>
    </location>
</feature>
<dbReference type="AlphaFoldDB" id="A0A970BBG3"/>
<evidence type="ECO:0000259" key="8">
    <source>
        <dbReference type="Pfam" id="PF00999"/>
    </source>
</evidence>
<keyword evidence="2" id="KW-0050">Antiport</keyword>
<dbReference type="PANTHER" id="PTHR31382:SF1">
    <property type="entry name" value="SODIUM ION_PROTON EXCHANGER (EUROFUNG)"/>
    <property type="match status" value="1"/>
</dbReference>
<feature type="transmembrane region" description="Helical" evidence="7">
    <location>
        <begin position="175"/>
        <end position="193"/>
    </location>
</feature>
<evidence type="ECO:0000256" key="5">
    <source>
        <dbReference type="ARBA" id="ARBA00023065"/>
    </source>
</evidence>
<keyword evidence="2" id="KW-0813">Transport</keyword>
<evidence type="ECO:0000256" key="1">
    <source>
        <dbReference type="ARBA" id="ARBA00004141"/>
    </source>
</evidence>
<dbReference type="Proteomes" id="UP000653472">
    <property type="component" value="Unassembled WGS sequence"/>
</dbReference>
<comment type="subcellular location">
    <subcellularLocation>
        <location evidence="1">Membrane</location>
        <topology evidence="1">Multi-pass membrane protein</topology>
    </subcellularLocation>
</comment>
<evidence type="ECO:0000256" key="6">
    <source>
        <dbReference type="ARBA" id="ARBA00023136"/>
    </source>
</evidence>
<evidence type="ECO:0000256" key="2">
    <source>
        <dbReference type="ARBA" id="ARBA00022449"/>
    </source>
</evidence>
<name>A0A970BBG3_9GAMM</name>
<dbReference type="Pfam" id="PF00999">
    <property type="entry name" value="Na_H_Exchanger"/>
    <property type="match status" value="1"/>
</dbReference>
<feature type="domain" description="Cation/H+ exchanger transmembrane" evidence="8">
    <location>
        <begin position="21"/>
        <end position="405"/>
    </location>
</feature>
<protein>
    <submittedName>
        <fullName evidence="9">Sodium:proton antiporter</fullName>
    </submittedName>
</protein>
<gene>
    <name evidence="9" type="ORF">G7Y82_18965</name>
</gene>
<dbReference type="GO" id="GO:0015385">
    <property type="term" value="F:sodium:proton antiporter activity"/>
    <property type="evidence" value="ECO:0007669"/>
    <property type="project" value="InterPro"/>
</dbReference>
<evidence type="ECO:0000256" key="3">
    <source>
        <dbReference type="ARBA" id="ARBA00022692"/>
    </source>
</evidence>
<comment type="caution">
    <text evidence="9">The sequence shown here is derived from an EMBL/GenBank/DDBJ whole genome shotgun (WGS) entry which is preliminary data.</text>
</comment>
<dbReference type="PANTHER" id="PTHR31382">
    <property type="entry name" value="NA(+)/H(+) ANTIPORTER"/>
    <property type="match status" value="1"/>
</dbReference>
<keyword evidence="4 7" id="KW-1133">Transmembrane helix</keyword>
<feature type="transmembrane region" description="Helical" evidence="7">
    <location>
        <begin position="317"/>
        <end position="341"/>
    </location>
</feature>
<keyword evidence="6 7" id="KW-0472">Membrane</keyword>
<feature type="transmembrane region" description="Helical" evidence="7">
    <location>
        <begin position="353"/>
        <end position="371"/>
    </location>
</feature>
<dbReference type="GO" id="GO:0005886">
    <property type="term" value="C:plasma membrane"/>
    <property type="evidence" value="ECO:0007669"/>
    <property type="project" value="InterPro"/>
</dbReference>